<dbReference type="AlphaFoldDB" id="A0A4R0YTF8"/>
<keyword evidence="4" id="KW-1185">Reference proteome</keyword>
<accession>A0A4R0YTF8</accession>
<proteinExistence type="predicted"/>
<name>A0A4R0YTF8_9GAMM</name>
<keyword evidence="2" id="KW-0732">Signal</keyword>
<keyword evidence="1" id="KW-0812">Transmembrane</keyword>
<evidence type="ECO:0008006" key="5">
    <source>
        <dbReference type="Google" id="ProtNLM"/>
    </source>
</evidence>
<keyword evidence="1" id="KW-1133">Transmembrane helix</keyword>
<dbReference type="RefSeq" id="WP_131407858.1">
    <property type="nucleotide sequence ID" value="NZ_SJTG01000002.1"/>
</dbReference>
<feature type="chain" id="PRO_5020809581" description="Methyltransferase" evidence="2">
    <location>
        <begin position="33"/>
        <end position="73"/>
    </location>
</feature>
<keyword evidence="1" id="KW-0472">Membrane</keyword>
<feature type="signal peptide" evidence="2">
    <location>
        <begin position="1"/>
        <end position="32"/>
    </location>
</feature>
<protein>
    <recommendedName>
        <fullName evidence="5">Methyltransferase</fullName>
    </recommendedName>
</protein>
<evidence type="ECO:0000313" key="4">
    <source>
        <dbReference type="Proteomes" id="UP000291822"/>
    </source>
</evidence>
<dbReference type="Proteomes" id="UP000291822">
    <property type="component" value="Unassembled WGS sequence"/>
</dbReference>
<dbReference type="Pfam" id="PF05356">
    <property type="entry name" value="Phage_Coat_B"/>
    <property type="match status" value="1"/>
</dbReference>
<dbReference type="EMBL" id="SJTG01000002">
    <property type="protein sequence ID" value="TCI10133.1"/>
    <property type="molecule type" value="Genomic_DNA"/>
</dbReference>
<evidence type="ECO:0000313" key="3">
    <source>
        <dbReference type="EMBL" id="TCI10133.1"/>
    </source>
</evidence>
<evidence type="ECO:0000256" key="1">
    <source>
        <dbReference type="SAM" id="Phobius"/>
    </source>
</evidence>
<gene>
    <name evidence="3" type="ORF">EZM97_14535</name>
</gene>
<organism evidence="3 4">
    <name type="scientific">Dyella soli</name>
    <dbReference type="NCBI Taxonomy" id="522319"/>
    <lineage>
        <taxon>Bacteria</taxon>
        <taxon>Pseudomonadati</taxon>
        <taxon>Pseudomonadota</taxon>
        <taxon>Gammaproteobacteria</taxon>
        <taxon>Lysobacterales</taxon>
        <taxon>Rhodanobacteraceae</taxon>
        <taxon>Dyella</taxon>
    </lineage>
</organism>
<feature type="transmembrane region" description="Helical" evidence="1">
    <location>
        <begin position="42"/>
        <end position="63"/>
    </location>
</feature>
<dbReference type="InterPro" id="IPR008020">
    <property type="entry name" value="G8P"/>
</dbReference>
<sequence>MHSKAQKFLMAVRNNRTVAALMVSAVAAPAFAQAGTIDTSSVVATITSGLAAIAAIGAAWVGFKYLKKVWNRI</sequence>
<comment type="caution">
    <text evidence="3">The sequence shown here is derived from an EMBL/GenBank/DDBJ whole genome shotgun (WGS) entry which is preliminary data.</text>
</comment>
<reference evidence="3 4" key="1">
    <citation type="submission" date="2019-02" db="EMBL/GenBank/DDBJ databases">
        <title>Dyella amyloliquefaciens sp. nov., isolated from forest soil.</title>
        <authorList>
            <person name="Gao Z.-H."/>
            <person name="Qiu L.-H."/>
        </authorList>
    </citation>
    <scope>NUCLEOTIDE SEQUENCE [LARGE SCALE GENOMIC DNA]</scope>
    <source>
        <strain evidence="3 4">KACC 12747</strain>
    </source>
</reference>
<evidence type="ECO:0000256" key="2">
    <source>
        <dbReference type="SAM" id="SignalP"/>
    </source>
</evidence>